<dbReference type="STRING" id="1238424.J07HQW1_00662"/>
<dbReference type="PANTHER" id="PTHR21310">
    <property type="entry name" value="AMINOGLYCOSIDE PHOSPHOTRANSFERASE-RELATED-RELATED"/>
    <property type="match status" value="1"/>
</dbReference>
<organism evidence="2 3">
    <name type="scientific">Haloquadratum walsbyi J07HQW1</name>
    <dbReference type="NCBI Taxonomy" id="1238424"/>
    <lineage>
        <taxon>Archaea</taxon>
        <taxon>Methanobacteriati</taxon>
        <taxon>Methanobacteriota</taxon>
        <taxon>Stenosarchaea group</taxon>
        <taxon>Halobacteria</taxon>
        <taxon>Halobacteriales</taxon>
        <taxon>Haloferacaceae</taxon>
        <taxon>Haloquadratum</taxon>
    </lineage>
</organism>
<dbReference type="AlphaFoldDB" id="U1N2Q4"/>
<protein>
    <submittedName>
        <fullName evidence="2">Putative aminoglycoside phosphotransferase</fullName>
    </submittedName>
</protein>
<dbReference type="GO" id="GO:0016740">
    <property type="term" value="F:transferase activity"/>
    <property type="evidence" value="ECO:0007669"/>
    <property type="project" value="UniProtKB-KW"/>
</dbReference>
<dbReference type="EMBL" id="KE356560">
    <property type="protein sequence ID" value="ERG90638.1"/>
    <property type="molecule type" value="Genomic_DNA"/>
</dbReference>
<accession>U1N2Q4</accession>
<dbReference type="InterPro" id="IPR002575">
    <property type="entry name" value="Aminoglycoside_PTrfase"/>
</dbReference>
<evidence type="ECO:0000313" key="3">
    <source>
        <dbReference type="Proteomes" id="UP000030649"/>
    </source>
</evidence>
<gene>
    <name evidence="2" type="ORF">J07HQW1_00662</name>
</gene>
<dbReference type="InterPro" id="IPR011009">
    <property type="entry name" value="Kinase-like_dom_sf"/>
</dbReference>
<dbReference type="InterPro" id="IPR051678">
    <property type="entry name" value="AGP_Transferase"/>
</dbReference>
<feature type="domain" description="Aminoglycoside phosphotransferase" evidence="1">
    <location>
        <begin position="38"/>
        <end position="198"/>
    </location>
</feature>
<dbReference type="Pfam" id="PF01636">
    <property type="entry name" value="APH"/>
    <property type="match status" value="1"/>
</dbReference>
<dbReference type="SUPFAM" id="SSF56112">
    <property type="entry name" value="Protein kinase-like (PK-like)"/>
    <property type="match status" value="1"/>
</dbReference>
<reference evidence="2 3" key="1">
    <citation type="journal article" date="2013" name="PLoS ONE">
        <title>Assembly-driven community genomics of a hypersaline microbial ecosystem.</title>
        <authorList>
            <person name="Podell S."/>
            <person name="Ugalde J.A."/>
            <person name="Narasingarao P."/>
            <person name="Banfield J.F."/>
            <person name="Heidelberg K.B."/>
            <person name="Allen E.E."/>
        </authorList>
    </citation>
    <scope>NUCLEOTIDE SEQUENCE [LARGE SCALE GENOMIC DNA]</scope>
    <source>
        <strain evidence="3">J07HQW1</strain>
    </source>
</reference>
<dbReference type="HOGENOM" id="CLU_1329449_0_0_2"/>
<sequence>MTLSDTETNIDMEHFQSYLSTHFDVHVVETEILNVGLNRIIRIGTPENPNEYVVRHPTSARTDSGFIDAATEFKVMERLESTDVPAPNAIHFCADESVLGTPFSVIEFVEGAGIHQGESLPPGQQTPRARERLGTLLVDTLTHLHTVDVDQFDDICERVRPTEQVAQTLAQLEDATNATEHDCESLWWVADWLEHARALSDCPRSR</sequence>
<evidence type="ECO:0000313" key="2">
    <source>
        <dbReference type="EMBL" id="ERG90638.1"/>
    </source>
</evidence>
<dbReference type="Gene3D" id="3.30.200.20">
    <property type="entry name" value="Phosphorylase Kinase, domain 1"/>
    <property type="match status" value="1"/>
</dbReference>
<keyword evidence="2" id="KW-0808">Transferase</keyword>
<dbReference type="Proteomes" id="UP000030649">
    <property type="component" value="Unassembled WGS sequence"/>
</dbReference>
<evidence type="ECO:0000259" key="1">
    <source>
        <dbReference type="Pfam" id="PF01636"/>
    </source>
</evidence>
<proteinExistence type="predicted"/>
<name>U1N2Q4_9EURY</name>
<dbReference type="PANTHER" id="PTHR21310:SF40">
    <property type="entry name" value="AMINOGLYCOSIDE PHOSPHOTRANSFERASE DOMAIN-CONTAINING PROTEIN-RELATED"/>
    <property type="match status" value="1"/>
</dbReference>